<sequence>MLKHSGPKKLKSIIENYALKCMKNKISKNEIRLILNWRNIVGKEIAECTKPKKISYAQNVNSGVLHLVVTNGSKALEIQHMISLIIEKITIFFGYKAVYGIKIKQESIDYLTI</sequence>
<dbReference type="Pfam" id="PF05258">
    <property type="entry name" value="DciA"/>
    <property type="match status" value="1"/>
</dbReference>
<dbReference type="AlphaFoldDB" id="A0A6H2NUF0"/>
<dbReference type="EMBL" id="NWVK02000057">
    <property type="protein sequence ID" value="TVS91457.1"/>
    <property type="molecule type" value="Genomic_DNA"/>
</dbReference>
<dbReference type="Proteomes" id="UP000217566">
    <property type="component" value="Unassembled WGS sequence"/>
</dbReference>
<comment type="caution">
    <text evidence="1">The sequence shown here is derived from an EMBL/GenBank/DDBJ whole genome shotgun (WGS) entry which is preliminary data.</text>
</comment>
<dbReference type="RefSeq" id="WP_096616965.1">
    <property type="nucleotide sequence ID" value="NZ_JACRYZ010000038.1"/>
</dbReference>
<proteinExistence type="predicted"/>
<name>A0A6H2NUF0_WOLPI</name>
<gene>
    <name evidence="1" type="ORF">COM43_001525</name>
</gene>
<evidence type="ECO:0000313" key="1">
    <source>
        <dbReference type="EMBL" id="TVS91457.1"/>
    </source>
</evidence>
<protein>
    <submittedName>
        <fullName evidence="1">DUF721 domain-containing protein</fullName>
    </submittedName>
</protein>
<dbReference type="InterPro" id="IPR007922">
    <property type="entry name" value="DciA-like"/>
</dbReference>
<organism evidence="1">
    <name type="scientific">Wolbachia pipientis</name>
    <dbReference type="NCBI Taxonomy" id="955"/>
    <lineage>
        <taxon>Bacteria</taxon>
        <taxon>Pseudomonadati</taxon>
        <taxon>Pseudomonadota</taxon>
        <taxon>Alphaproteobacteria</taxon>
        <taxon>Rickettsiales</taxon>
        <taxon>Anaplasmataceae</taxon>
        <taxon>Wolbachieae</taxon>
        <taxon>Wolbachia</taxon>
    </lineage>
</organism>
<accession>A0A6H2NUF0</accession>
<dbReference type="OrthoDB" id="7160947at2"/>
<reference evidence="1" key="1">
    <citation type="submission" date="2019-07" db="EMBL/GenBank/DDBJ databases">
        <title>Genome assemblies of Wolbachia strains wAlbA and wAlbB in wild caught Aedes albopictus specimens.</title>
        <authorList>
            <person name="Kulkarni A."/>
            <person name="Yu W."/>
            <person name="Xue R.-D."/>
            <person name="Ma Y."/>
            <person name="Xu J."/>
        </authorList>
    </citation>
    <scope>NUCLEOTIDE SEQUENCE</scope>
    <source>
        <strain evidence="1">FL2016</strain>
    </source>
</reference>